<dbReference type="GO" id="GO:0003723">
    <property type="term" value="F:RNA binding"/>
    <property type="evidence" value="ECO:0007669"/>
    <property type="project" value="InterPro"/>
</dbReference>
<evidence type="ECO:0000256" key="2">
    <source>
        <dbReference type="ARBA" id="ARBA00023235"/>
    </source>
</evidence>
<organism evidence="5 6">
    <name type="scientific">Prymnesium parvum</name>
    <name type="common">Toxic golden alga</name>
    <dbReference type="NCBI Taxonomy" id="97485"/>
    <lineage>
        <taxon>Eukaryota</taxon>
        <taxon>Haptista</taxon>
        <taxon>Haptophyta</taxon>
        <taxon>Prymnesiophyceae</taxon>
        <taxon>Prymnesiales</taxon>
        <taxon>Prymnesiaceae</taxon>
        <taxon>Prymnesium</taxon>
    </lineage>
</organism>
<dbReference type="GO" id="GO:0001522">
    <property type="term" value="P:pseudouridine synthesis"/>
    <property type="evidence" value="ECO:0007669"/>
    <property type="project" value="InterPro"/>
</dbReference>
<protein>
    <recommendedName>
        <fullName evidence="4">Pseudouridine synthase RsuA/RluA-like domain-containing protein</fullName>
    </recommendedName>
</protein>
<dbReference type="InterPro" id="IPR020103">
    <property type="entry name" value="PsdUridine_synth_cat_dom_sf"/>
</dbReference>
<dbReference type="SUPFAM" id="SSF55120">
    <property type="entry name" value="Pseudouridine synthase"/>
    <property type="match status" value="1"/>
</dbReference>
<evidence type="ECO:0000259" key="4">
    <source>
        <dbReference type="Pfam" id="PF00849"/>
    </source>
</evidence>
<feature type="domain" description="Pseudouridine synthase RsuA/RluA-like" evidence="4">
    <location>
        <begin position="8"/>
        <end position="220"/>
    </location>
</feature>
<dbReference type="PROSITE" id="PS01149">
    <property type="entry name" value="PSI_RSU"/>
    <property type="match status" value="1"/>
</dbReference>
<dbReference type="InterPro" id="IPR018496">
    <property type="entry name" value="PsdUridine_synth_RsuA/RluB_CS"/>
</dbReference>
<reference evidence="5 6" key="1">
    <citation type="journal article" date="2024" name="Science">
        <title>Giant polyketide synthase enzymes in the biosynthesis of giant marine polyether toxins.</title>
        <authorList>
            <person name="Fallon T.R."/>
            <person name="Shende V.V."/>
            <person name="Wierzbicki I.H."/>
            <person name="Pendleton A.L."/>
            <person name="Watervoot N.F."/>
            <person name="Auber R.P."/>
            <person name="Gonzalez D.J."/>
            <person name="Wisecaver J.H."/>
            <person name="Moore B.S."/>
        </authorList>
    </citation>
    <scope>NUCLEOTIDE SEQUENCE [LARGE SCALE GENOMIC DNA]</scope>
    <source>
        <strain evidence="5 6">12B1</strain>
    </source>
</reference>
<dbReference type="PANTHER" id="PTHR47683">
    <property type="entry name" value="PSEUDOURIDINE SYNTHASE FAMILY PROTEIN-RELATED"/>
    <property type="match status" value="1"/>
</dbReference>
<dbReference type="Pfam" id="PF00849">
    <property type="entry name" value="PseudoU_synth_2"/>
    <property type="match status" value="1"/>
</dbReference>
<dbReference type="Gene3D" id="3.30.2350.10">
    <property type="entry name" value="Pseudouridine synthase"/>
    <property type="match status" value="1"/>
</dbReference>
<comment type="similarity">
    <text evidence="1">Belongs to the pseudouridine synthase RsuA family.</text>
</comment>
<evidence type="ECO:0000256" key="1">
    <source>
        <dbReference type="ARBA" id="ARBA00008348"/>
    </source>
</evidence>
<evidence type="ECO:0000256" key="3">
    <source>
        <dbReference type="SAM" id="MobiDB-lite"/>
    </source>
</evidence>
<feature type="compositionally biased region" description="Low complexity" evidence="3">
    <location>
        <begin position="161"/>
        <end position="188"/>
    </location>
</feature>
<dbReference type="EMBL" id="JBGBPQ010000010">
    <property type="protein sequence ID" value="KAL1519008.1"/>
    <property type="molecule type" value="Genomic_DNA"/>
</dbReference>
<evidence type="ECO:0000313" key="5">
    <source>
        <dbReference type="EMBL" id="KAL1519008.1"/>
    </source>
</evidence>
<dbReference type="InterPro" id="IPR006145">
    <property type="entry name" value="PsdUridine_synth_RsuA/RluA"/>
</dbReference>
<gene>
    <name evidence="5" type="ORF">AB1Y20_003277</name>
</gene>
<keyword evidence="6" id="KW-1185">Reference proteome</keyword>
<dbReference type="InterPro" id="IPR050343">
    <property type="entry name" value="RsuA_PseudoU_synthase"/>
</dbReference>
<dbReference type="PANTHER" id="PTHR47683:SF2">
    <property type="entry name" value="RNA-BINDING S4 DOMAIN-CONTAINING PROTEIN"/>
    <property type="match status" value="1"/>
</dbReference>
<comment type="caution">
    <text evidence="5">The sequence shown here is derived from an EMBL/GenBank/DDBJ whole genome shotgun (WGS) entry which is preliminary data.</text>
</comment>
<dbReference type="AlphaFoldDB" id="A0AB34JDD8"/>
<evidence type="ECO:0000313" key="6">
    <source>
        <dbReference type="Proteomes" id="UP001515480"/>
    </source>
</evidence>
<accession>A0AB34JDD8</accession>
<sequence>MARRGSIFAFHKPRGLTIEQASAPTAGAGGRKLTLNDWIGIIQQRHPAASGSAGSAKGRRLSAVGRLDKETTGLLLLSDEGAVHERVLRPGGVSKLYEAVVKLRAPARPSRLDELIRGVSLPDGEARASAVEIIDEWTEDAPTQWLSHGKGCKRKREAAAAEEAAGAESSPAHDAPADSPSGASGAPAAERKALPATNVFVVRLCVAMGRNRVVRRMLAAIGLPVFGLKRVQIGRLHLEHDLALHKEGDSCRLNAEQERKLREDCGLDFSMSGSLPLA</sequence>
<name>A0AB34JDD8_PRYPA</name>
<dbReference type="GO" id="GO:0006364">
    <property type="term" value="P:rRNA processing"/>
    <property type="evidence" value="ECO:0007669"/>
    <property type="project" value="UniProtKB-ARBA"/>
</dbReference>
<dbReference type="GO" id="GO:0009982">
    <property type="term" value="F:pseudouridine synthase activity"/>
    <property type="evidence" value="ECO:0007669"/>
    <property type="project" value="InterPro"/>
</dbReference>
<feature type="region of interest" description="Disordered" evidence="3">
    <location>
        <begin position="145"/>
        <end position="189"/>
    </location>
</feature>
<keyword evidence="2" id="KW-0413">Isomerase</keyword>
<proteinExistence type="inferred from homology"/>
<dbReference type="Proteomes" id="UP001515480">
    <property type="component" value="Unassembled WGS sequence"/>
</dbReference>